<dbReference type="GO" id="GO:0005525">
    <property type="term" value="F:GTP binding"/>
    <property type="evidence" value="ECO:0007669"/>
    <property type="project" value="InterPro"/>
</dbReference>
<dbReference type="FunFam" id="3.40.50.11420:FF:000001">
    <property type="entry name" value="Hydrogenase maturation GTPase HydF"/>
    <property type="match status" value="1"/>
</dbReference>
<dbReference type="NCBIfam" id="TIGR00231">
    <property type="entry name" value="small_GTP"/>
    <property type="match status" value="1"/>
</dbReference>
<dbReference type="GO" id="GO:0005737">
    <property type="term" value="C:cytoplasm"/>
    <property type="evidence" value="ECO:0007669"/>
    <property type="project" value="TreeGrafter"/>
</dbReference>
<sequence length="405" mass="44947">MNLVHTPNANRLHIALFGKRNSGKSSLINALTRQDTALVSDTPGTTTDPVQKAMEIHGIGPCLFIDTPGFDDEGELGNRRIERTWKAVEKTDIALLLCAGGSSAEETGEPDFTEELHWLEQLKAKNIPTILLINKADIRKNTASLAIRIKETFGSQPIPVSAKEKTGIELIRQAILEKLPEDFDQQSIAGNLVTEGDLVLLVMPQDIQAPKGRLILPQVQTMRELLDKKCLIMSCTTDKLRETLQALSRPPKLIITDSQVFKTVYEQKPEESRLTSFSVLFAGYKGDIRYYVKSASAIGSLTESSRVLIAEACTHAPLSEDIGRVKLPHLLRKRIGEKLSIDIVAGTDFPQDLTPYSLVIHCGACMFNRKYVLNRIERARLQNVPMTNYGVAIAFLNGILNQIEY</sequence>
<evidence type="ECO:0000259" key="1">
    <source>
        <dbReference type="Pfam" id="PF01926"/>
    </source>
</evidence>
<dbReference type="InterPro" id="IPR005225">
    <property type="entry name" value="Small_GTP-bd"/>
</dbReference>
<dbReference type="Gene3D" id="3.40.50.300">
    <property type="entry name" value="P-loop containing nucleotide triphosphate hydrolases"/>
    <property type="match status" value="1"/>
</dbReference>
<dbReference type="CDD" id="cd00880">
    <property type="entry name" value="Era_like"/>
    <property type="match status" value="1"/>
</dbReference>
<dbReference type="GO" id="GO:0002098">
    <property type="term" value="P:tRNA wobble uridine modification"/>
    <property type="evidence" value="ECO:0007669"/>
    <property type="project" value="TreeGrafter"/>
</dbReference>
<evidence type="ECO:0000313" key="4">
    <source>
        <dbReference type="EMBL" id="MBS5410504.1"/>
    </source>
</evidence>
<evidence type="ECO:0000259" key="2">
    <source>
        <dbReference type="Pfam" id="PF18128"/>
    </source>
</evidence>
<dbReference type="InterPro" id="IPR040644">
    <property type="entry name" value="HydF_tetramer"/>
</dbReference>
<dbReference type="InterPro" id="IPR006073">
    <property type="entry name" value="GTP-bd"/>
</dbReference>
<dbReference type="InterPro" id="IPR023873">
    <property type="entry name" value="FeFe-hyd_GTPase_HydF"/>
</dbReference>
<dbReference type="FunFam" id="3.40.50.300:FF:002325">
    <property type="entry name" value="Hydrogenase maturation GTPase HydF"/>
    <property type="match status" value="1"/>
</dbReference>
<proteinExistence type="predicted"/>
<dbReference type="Gene3D" id="3.40.50.11410">
    <property type="match status" value="1"/>
</dbReference>
<dbReference type="Pfam" id="PF18133">
    <property type="entry name" value="HydF_tetramer"/>
    <property type="match status" value="1"/>
</dbReference>
<dbReference type="Pfam" id="PF18128">
    <property type="entry name" value="HydF_dimer"/>
    <property type="match status" value="1"/>
</dbReference>
<gene>
    <name evidence="4" type="primary">hydF</name>
    <name evidence="4" type="ORF">KHY35_07270</name>
</gene>
<reference evidence="4" key="1">
    <citation type="submission" date="2021-02" db="EMBL/GenBank/DDBJ databases">
        <title>Infant gut strain persistence is associated with maternal origin, phylogeny, and functional potential including surface adhesion and iron acquisition.</title>
        <authorList>
            <person name="Lou Y.C."/>
        </authorList>
    </citation>
    <scope>NUCLEOTIDE SEQUENCE</scope>
    <source>
        <strain evidence="4">L3_082_243G1_dasL3_082_243G1_maxbin2.maxbin.015s ta_sub</strain>
    </source>
</reference>
<feature type="domain" description="Hydrogen maturase F dimerization" evidence="2">
    <location>
        <begin position="189"/>
        <end position="286"/>
    </location>
</feature>
<dbReference type="Proteomes" id="UP000782901">
    <property type="component" value="Unassembled WGS sequence"/>
</dbReference>
<evidence type="ECO:0000313" key="5">
    <source>
        <dbReference type="Proteomes" id="UP000782901"/>
    </source>
</evidence>
<dbReference type="AlphaFoldDB" id="A0A943DQN5"/>
<protein>
    <submittedName>
        <fullName evidence="4">[FeFe] hydrogenase H-cluster maturation GTPase HydF</fullName>
    </submittedName>
</protein>
<dbReference type="GO" id="GO:0030488">
    <property type="term" value="P:tRNA methylation"/>
    <property type="evidence" value="ECO:0007669"/>
    <property type="project" value="TreeGrafter"/>
</dbReference>
<comment type="caution">
    <text evidence="4">The sequence shown here is derived from an EMBL/GenBank/DDBJ whole genome shotgun (WGS) entry which is preliminary data.</text>
</comment>
<dbReference type="PANTHER" id="PTHR42714">
    <property type="entry name" value="TRNA MODIFICATION GTPASE GTPBP3"/>
    <property type="match status" value="1"/>
</dbReference>
<name>A0A943DQN5_BACT4</name>
<dbReference type="Gene3D" id="3.40.50.11420">
    <property type="match status" value="1"/>
</dbReference>
<dbReference type="SUPFAM" id="SSF52540">
    <property type="entry name" value="P-loop containing nucleoside triphosphate hydrolases"/>
    <property type="match status" value="1"/>
</dbReference>
<accession>A0A943DQN5</accession>
<dbReference type="NCBIfam" id="TIGR03918">
    <property type="entry name" value="GTP_HydF"/>
    <property type="match status" value="1"/>
</dbReference>
<dbReference type="PANTHER" id="PTHR42714:SF6">
    <property type="entry name" value="TRANSLATION INITIATION FACTOR IF-2"/>
    <property type="match status" value="1"/>
</dbReference>
<evidence type="ECO:0000259" key="3">
    <source>
        <dbReference type="Pfam" id="PF18133"/>
    </source>
</evidence>
<dbReference type="Pfam" id="PF01926">
    <property type="entry name" value="MMR_HSR1"/>
    <property type="match status" value="1"/>
</dbReference>
<feature type="domain" description="Hydrogen maturase F tetramerization" evidence="3">
    <location>
        <begin position="290"/>
        <end position="401"/>
    </location>
</feature>
<dbReference type="EMBL" id="JAGZEE010000008">
    <property type="protein sequence ID" value="MBS5410504.1"/>
    <property type="molecule type" value="Genomic_DNA"/>
</dbReference>
<dbReference type="InterPro" id="IPR041606">
    <property type="entry name" value="HydF_dimer"/>
</dbReference>
<organism evidence="4 5">
    <name type="scientific">Bacteroides thetaiotaomicron</name>
    <dbReference type="NCBI Taxonomy" id="818"/>
    <lineage>
        <taxon>Bacteria</taxon>
        <taxon>Pseudomonadati</taxon>
        <taxon>Bacteroidota</taxon>
        <taxon>Bacteroidia</taxon>
        <taxon>Bacteroidales</taxon>
        <taxon>Bacteroidaceae</taxon>
        <taxon>Bacteroides</taxon>
    </lineage>
</organism>
<feature type="domain" description="G" evidence="1">
    <location>
        <begin position="13"/>
        <end position="135"/>
    </location>
</feature>
<dbReference type="InterPro" id="IPR027417">
    <property type="entry name" value="P-loop_NTPase"/>
</dbReference>